<dbReference type="PANTHER" id="PTHR45586">
    <property type="entry name" value="TPR REPEAT-CONTAINING PROTEIN PA4667"/>
    <property type="match status" value="1"/>
</dbReference>
<feature type="repeat" description="TPR" evidence="3">
    <location>
        <begin position="142"/>
        <end position="175"/>
    </location>
</feature>
<dbReference type="SUPFAM" id="SSF48452">
    <property type="entry name" value="TPR-like"/>
    <property type="match status" value="1"/>
</dbReference>
<evidence type="ECO:0000256" key="3">
    <source>
        <dbReference type="PROSITE-ProRule" id="PRU00339"/>
    </source>
</evidence>
<dbReference type="Pfam" id="PF14559">
    <property type="entry name" value="TPR_19"/>
    <property type="match status" value="1"/>
</dbReference>
<feature type="signal peptide" evidence="4">
    <location>
        <begin position="1"/>
        <end position="18"/>
    </location>
</feature>
<dbReference type="RefSeq" id="WP_183408670.1">
    <property type="nucleotide sequence ID" value="NZ_JACHWY010000001.1"/>
</dbReference>
<evidence type="ECO:0000313" key="6">
    <source>
        <dbReference type="Proteomes" id="UP000537130"/>
    </source>
</evidence>
<feature type="repeat" description="TPR" evidence="3">
    <location>
        <begin position="72"/>
        <end position="105"/>
    </location>
</feature>
<keyword evidence="6" id="KW-1185">Reference proteome</keyword>
<keyword evidence="1" id="KW-0677">Repeat</keyword>
<evidence type="ECO:0000256" key="2">
    <source>
        <dbReference type="ARBA" id="ARBA00022803"/>
    </source>
</evidence>
<dbReference type="Gene3D" id="1.25.40.10">
    <property type="entry name" value="Tetratricopeptide repeat domain"/>
    <property type="match status" value="1"/>
</dbReference>
<dbReference type="AlphaFoldDB" id="A0A7W4W1Y3"/>
<name>A0A7W4W1Y3_9GAMM</name>
<dbReference type="PANTHER" id="PTHR45586:SF1">
    <property type="entry name" value="LIPOPOLYSACCHARIDE ASSEMBLY PROTEIN B"/>
    <property type="match status" value="1"/>
</dbReference>
<sequence>MKTCFRLLTGLMALVLLAACVTTTESPYKEKKDEARALELSSQLARSYISRGEWESAKRHLRYAIDTDPKNVEAHEGLALVFQNTGELELAEEHYRKALRYGADNTRVRNNYAAFLFGMERYSEAANEFELVTEDVLYEGRMNAFVNLARCYEQLDRTEEAAKTFRRAFLMDKQSTAALFGLARTHYQLGNLPKAQAFYDEYLKHAKTQSAASLLLGIKLADSFGDKNTHASYALALKNLYPKSREYLEYRAYIEQRQP</sequence>
<evidence type="ECO:0000313" key="5">
    <source>
        <dbReference type="EMBL" id="MBB3045953.1"/>
    </source>
</evidence>
<comment type="caution">
    <text evidence="5">The sequence shown here is derived from an EMBL/GenBank/DDBJ whole genome shotgun (WGS) entry which is preliminary data.</text>
</comment>
<dbReference type="NCBIfam" id="TIGR02521">
    <property type="entry name" value="type_IV_pilW"/>
    <property type="match status" value="1"/>
</dbReference>
<dbReference type="PROSITE" id="PS51257">
    <property type="entry name" value="PROKAR_LIPOPROTEIN"/>
    <property type="match status" value="1"/>
</dbReference>
<dbReference type="EMBL" id="JACHWY010000001">
    <property type="protein sequence ID" value="MBB3045953.1"/>
    <property type="molecule type" value="Genomic_DNA"/>
</dbReference>
<evidence type="ECO:0000256" key="1">
    <source>
        <dbReference type="ARBA" id="ARBA00022737"/>
    </source>
</evidence>
<keyword evidence="4" id="KW-0732">Signal</keyword>
<dbReference type="Proteomes" id="UP000537130">
    <property type="component" value="Unassembled WGS sequence"/>
</dbReference>
<dbReference type="InterPro" id="IPR051012">
    <property type="entry name" value="CellSynth/LPSAsmb/PSIAsmb"/>
</dbReference>
<organism evidence="5 6">
    <name type="scientific">Litorivivens lipolytica</name>
    <dbReference type="NCBI Taxonomy" id="1524264"/>
    <lineage>
        <taxon>Bacteria</taxon>
        <taxon>Pseudomonadati</taxon>
        <taxon>Pseudomonadota</taxon>
        <taxon>Gammaproteobacteria</taxon>
        <taxon>Litorivivens</taxon>
    </lineage>
</organism>
<dbReference type="InterPro" id="IPR011990">
    <property type="entry name" value="TPR-like_helical_dom_sf"/>
</dbReference>
<feature type="repeat" description="TPR" evidence="3">
    <location>
        <begin position="38"/>
        <end position="71"/>
    </location>
</feature>
<feature type="chain" id="PRO_5030618705" evidence="4">
    <location>
        <begin position="19"/>
        <end position="259"/>
    </location>
</feature>
<dbReference type="Pfam" id="PF13432">
    <property type="entry name" value="TPR_16"/>
    <property type="match status" value="1"/>
</dbReference>
<proteinExistence type="predicted"/>
<protein>
    <submittedName>
        <fullName evidence="5">Type IV pilus assembly protein PilF</fullName>
    </submittedName>
</protein>
<dbReference type="PROSITE" id="PS50005">
    <property type="entry name" value="TPR"/>
    <property type="match status" value="3"/>
</dbReference>
<accession>A0A7W4W1Y3</accession>
<reference evidence="5 6" key="1">
    <citation type="submission" date="2020-08" db="EMBL/GenBank/DDBJ databases">
        <title>Genomic Encyclopedia of Type Strains, Phase III (KMG-III): the genomes of soil and plant-associated and newly described type strains.</title>
        <authorList>
            <person name="Whitman W."/>
        </authorList>
    </citation>
    <scope>NUCLEOTIDE SEQUENCE [LARGE SCALE GENOMIC DNA]</scope>
    <source>
        <strain evidence="5 6">CECT 8654</strain>
    </source>
</reference>
<dbReference type="InterPro" id="IPR013360">
    <property type="entry name" value="Pilus_4_PilW"/>
</dbReference>
<evidence type="ECO:0000256" key="4">
    <source>
        <dbReference type="SAM" id="SignalP"/>
    </source>
</evidence>
<dbReference type="SMART" id="SM00028">
    <property type="entry name" value="TPR"/>
    <property type="match status" value="4"/>
</dbReference>
<dbReference type="InterPro" id="IPR019734">
    <property type="entry name" value="TPR_rpt"/>
</dbReference>
<gene>
    <name evidence="5" type="ORF">FHR99_000189</name>
</gene>
<keyword evidence="2 3" id="KW-0802">TPR repeat</keyword>